<dbReference type="PANTHER" id="PTHR37425">
    <property type="match status" value="1"/>
</dbReference>
<name>A0A371B703_9BRAD</name>
<dbReference type="Proteomes" id="UP000263993">
    <property type="component" value="Unassembled WGS sequence"/>
</dbReference>
<dbReference type="InterPro" id="IPR009045">
    <property type="entry name" value="Zn_M74/Hedgehog-like"/>
</dbReference>
<dbReference type="Gene3D" id="3.30.1380.10">
    <property type="match status" value="1"/>
</dbReference>
<keyword evidence="6" id="KW-0378">Hydrolase</keyword>
<dbReference type="Pfam" id="PF05951">
    <property type="entry name" value="Peptidase_M15_2"/>
    <property type="match status" value="1"/>
</dbReference>
<keyword evidence="5" id="KW-0732">Signal</keyword>
<comment type="similarity">
    <text evidence="10">Belongs to the peptidase M15 family.</text>
</comment>
<sequence length="534" mass="56114">MAVGRSSWIVSVSVRGVSRHKSLFNRRLGTRLGLSAALAGIVLLGAGNALLPAAAEGDSRTLSFLHLHTRETITVTFKRNGRYDDAALTKLNWFLRDWRRDEPTTMDPKLFDILWEVYREVGGKEPIEIISAYRSPGTNAMLRTRSSGVAENSNHTTGHAIDFEIPGVPLARIREVGLRLQRGGVGFYPTSGSPFVHLDTGSIRHWPRMTREQLVKVFPDERTVHIPSDGQPLAGYALALADVQSRGNAPSNVLMAQAREAGITEARSDTAKKPRSLLAALFTRSATADELSDEAQAAEPTPAKVTLASASAKPDVKPKPVATATIVPLPSSRPRPIAVAAADPAPAAANVIAPPGGALWANAVESGDLAPKVAQSPFTFADTMTTASTNVLAYAAEPARVATQLPPPRPAKAPPMGANIPVAPPAAMIAAAPAGTSAAQVVAPAIAGGGGRTDSPWLRAAILTPDLASFMTATHMGARDMSQFGHLFHKPAQAVMMSFSADPGLGLVAGRFTGSAVTFLATATFVPQTTASLR</sequence>
<evidence type="ECO:0000313" key="13">
    <source>
        <dbReference type="Proteomes" id="UP000263993"/>
    </source>
</evidence>
<comment type="cofactor">
    <cofactor evidence="1">
        <name>Zn(2+)</name>
        <dbReference type="ChEBI" id="CHEBI:29105"/>
    </cofactor>
</comment>
<protein>
    <recommendedName>
        <fullName evidence="11">Murein endopeptidase K</fullName>
    </recommendedName>
</protein>
<evidence type="ECO:0000256" key="7">
    <source>
        <dbReference type="ARBA" id="ARBA00022833"/>
    </source>
</evidence>
<keyword evidence="9" id="KW-0961">Cell wall biogenesis/degradation</keyword>
<keyword evidence="7" id="KW-0862">Zinc</keyword>
<dbReference type="SUPFAM" id="SSF55166">
    <property type="entry name" value="Hedgehog/DD-peptidase"/>
    <property type="match status" value="1"/>
</dbReference>
<dbReference type="GO" id="GO:0046872">
    <property type="term" value="F:metal ion binding"/>
    <property type="evidence" value="ECO:0007669"/>
    <property type="project" value="UniProtKB-KW"/>
</dbReference>
<keyword evidence="4" id="KW-0479">Metal-binding</keyword>
<dbReference type="PANTHER" id="PTHR37425:SF1">
    <property type="entry name" value="OUTER MEMBRANE PROTEIN"/>
    <property type="match status" value="1"/>
</dbReference>
<reference evidence="13" key="1">
    <citation type="submission" date="2018-08" db="EMBL/GenBank/DDBJ databases">
        <authorList>
            <person name="Kim S.-J."/>
            <person name="Jung G.-Y."/>
        </authorList>
    </citation>
    <scope>NUCLEOTIDE SEQUENCE [LARGE SCALE GENOMIC DNA]</scope>
    <source>
        <strain evidence="13">GY_H</strain>
    </source>
</reference>
<evidence type="ECO:0000256" key="11">
    <source>
        <dbReference type="ARBA" id="ARBA00093666"/>
    </source>
</evidence>
<dbReference type="RefSeq" id="WP_115515404.1">
    <property type="nucleotide sequence ID" value="NZ_QRGO01000001.1"/>
</dbReference>
<keyword evidence="3" id="KW-0645">Protease</keyword>
<evidence type="ECO:0000256" key="5">
    <source>
        <dbReference type="ARBA" id="ARBA00022729"/>
    </source>
</evidence>
<comment type="caution">
    <text evidence="12">The sequence shown here is derived from an EMBL/GenBank/DDBJ whole genome shotgun (WGS) entry which is preliminary data.</text>
</comment>
<proteinExistence type="inferred from homology"/>
<dbReference type="GO" id="GO:0008237">
    <property type="term" value="F:metallopeptidase activity"/>
    <property type="evidence" value="ECO:0007669"/>
    <property type="project" value="UniProtKB-KW"/>
</dbReference>
<organism evidence="12 13">
    <name type="scientific">Undibacter mobilis</name>
    <dbReference type="NCBI Taxonomy" id="2292256"/>
    <lineage>
        <taxon>Bacteria</taxon>
        <taxon>Pseudomonadati</taxon>
        <taxon>Pseudomonadota</taxon>
        <taxon>Alphaproteobacteria</taxon>
        <taxon>Hyphomicrobiales</taxon>
        <taxon>Nitrobacteraceae</taxon>
        <taxon>Undibacter</taxon>
    </lineage>
</organism>
<evidence type="ECO:0000256" key="8">
    <source>
        <dbReference type="ARBA" id="ARBA00023049"/>
    </source>
</evidence>
<evidence type="ECO:0000256" key="2">
    <source>
        <dbReference type="ARBA" id="ARBA00004776"/>
    </source>
</evidence>
<accession>A0A371B703</accession>
<evidence type="ECO:0000256" key="1">
    <source>
        <dbReference type="ARBA" id="ARBA00001947"/>
    </source>
</evidence>
<dbReference type="OrthoDB" id="9782994at2"/>
<dbReference type="InterPro" id="IPR010275">
    <property type="entry name" value="MepK"/>
</dbReference>
<comment type="pathway">
    <text evidence="2">Cell wall biogenesis; cell wall polysaccharide biosynthesis.</text>
</comment>
<dbReference type="CDD" id="cd14844">
    <property type="entry name" value="Zn-DD-carboxypeptidase_like"/>
    <property type="match status" value="1"/>
</dbReference>
<evidence type="ECO:0000313" key="12">
    <source>
        <dbReference type="EMBL" id="RDV03379.1"/>
    </source>
</evidence>
<evidence type="ECO:0000256" key="4">
    <source>
        <dbReference type="ARBA" id="ARBA00022723"/>
    </source>
</evidence>
<keyword evidence="8" id="KW-0482">Metalloprotease</keyword>
<evidence type="ECO:0000256" key="9">
    <source>
        <dbReference type="ARBA" id="ARBA00023316"/>
    </source>
</evidence>
<evidence type="ECO:0000256" key="3">
    <source>
        <dbReference type="ARBA" id="ARBA00022670"/>
    </source>
</evidence>
<gene>
    <name evidence="12" type="ORF">DXH78_01505</name>
</gene>
<evidence type="ECO:0000256" key="6">
    <source>
        <dbReference type="ARBA" id="ARBA00022801"/>
    </source>
</evidence>
<dbReference type="GO" id="GO:0006508">
    <property type="term" value="P:proteolysis"/>
    <property type="evidence" value="ECO:0007669"/>
    <property type="project" value="UniProtKB-KW"/>
</dbReference>
<dbReference type="AlphaFoldDB" id="A0A371B703"/>
<keyword evidence="13" id="KW-1185">Reference proteome</keyword>
<evidence type="ECO:0000256" key="10">
    <source>
        <dbReference type="ARBA" id="ARBA00093448"/>
    </source>
</evidence>
<dbReference type="EMBL" id="QRGO01000001">
    <property type="protein sequence ID" value="RDV03379.1"/>
    <property type="molecule type" value="Genomic_DNA"/>
</dbReference>
<dbReference type="GO" id="GO:0071555">
    <property type="term" value="P:cell wall organization"/>
    <property type="evidence" value="ECO:0007669"/>
    <property type="project" value="UniProtKB-KW"/>
</dbReference>